<protein>
    <submittedName>
        <fullName evidence="9">GAS2-like protein 2 isoform X1</fullName>
    </submittedName>
</protein>
<evidence type="ECO:0000256" key="3">
    <source>
        <dbReference type="ARBA" id="ARBA00023212"/>
    </source>
</evidence>
<dbReference type="Proteomes" id="UP001652641">
    <property type="component" value="Chromosome 2"/>
</dbReference>
<dbReference type="SUPFAM" id="SSF47576">
    <property type="entry name" value="Calponin-homology domain, CH-domain"/>
    <property type="match status" value="1"/>
</dbReference>
<feature type="region of interest" description="Disordered" evidence="5">
    <location>
        <begin position="1"/>
        <end position="39"/>
    </location>
</feature>
<dbReference type="SMART" id="SM00033">
    <property type="entry name" value="CH"/>
    <property type="match status" value="1"/>
</dbReference>
<dbReference type="CDD" id="cd21268">
    <property type="entry name" value="CH_GAS2L1_2"/>
    <property type="match status" value="1"/>
</dbReference>
<feature type="region of interest" description="Disordered" evidence="5">
    <location>
        <begin position="317"/>
        <end position="614"/>
    </location>
</feature>
<dbReference type="PROSITE" id="PS51460">
    <property type="entry name" value="GAR"/>
    <property type="match status" value="1"/>
</dbReference>
<dbReference type="InterPro" id="IPR003108">
    <property type="entry name" value="GAR_dom"/>
</dbReference>
<dbReference type="SUPFAM" id="SSF143575">
    <property type="entry name" value="GAS2 domain-like"/>
    <property type="match status" value="1"/>
</dbReference>
<feature type="region of interest" description="Disordered" evidence="5">
    <location>
        <begin position="700"/>
        <end position="724"/>
    </location>
</feature>
<sequence>MQHRGTGGTHPLPAEGPTMPQPGGCRRRPGTLGPPVRSIRPFKSSEQYLEAMKEDLAEWLRDLYGLDIDAANFLQVLETGLVLCRHANAITEAALAFLTESPARAQRIPLPRAGVSCNGAAQPGTFQARDNVSNFIQWCRKEMGIQEVVMFETEDLVRRKNVKNVVLCLLELGRRAWRFGVAAPTLVRLEEEIDEELRQELALPPPDPPPPEPPARRPCHFRHLDQLVQSLVSHCTCPVQFSMIKVSEGKYRVGDSNTLIFIRILRTHVMVRVGGGWDTLSHYLDKHDPCRCTSLSHKTGSFQKPPAPLVQHEVRVQDGPSQPQPWMTISRSQSPLPPVDWKTYTSSGRKLRPPTSSSPRAHNERGAHAGVPRHTAPFLRCQEKPPTPSWRQLPAGDSPPSPQSSSPRGGRDPQCTSSGKREERYSSEHPRGRTPTSWIHEETDSQGSYTRASTPQRFQAPKATAKRTPARGLSPLPRSSSPARPMGLRPPTRGEAEGASSQPRKPAAVRSLSPVKGPTKIPVRPPPARPPTPGSSFPGIASGGPMTELGSGSIPRAVTGDLAGCRQGDFSVDTRQGDQKLDTQVTAKAGEPRGLGPQEWERRYPPLPLGGTKDQAIYHSPEEELLTNMKLLEVAGACPQGTGSGMESPEVIPRSGVYVPSLGGRWPEPGGPYDKVIQELAQGPPPLLKVDVGAWKVASTASPKLAATTDSGSPKGKVGARELSGAKVKVNLSAKETRMKKVPGQGRQDCLAPTVSASLEAPTPSPSDPNSDKTQACPGKGKRTLRKPQRVPSIYKLKLRPRIRPRRDHRPGKQPSRIPKPLAYFPLGARAPPSSRLVRAALGKAAPVAGTSAGEEEEGKKRKEPAAPLKSSPQPLENAGLQQWDQAQLPPEEESWV</sequence>
<name>A0ABM4ZMM8_VULVU</name>
<feature type="compositionally biased region" description="Basic residues" evidence="5">
    <location>
        <begin position="780"/>
        <end position="789"/>
    </location>
</feature>
<comment type="subcellular location">
    <subcellularLocation>
        <location evidence="1">Cytoplasm</location>
        <location evidence="1">Cytoskeleton</location>
    </subcellularLocation>
</comment>
<dbReference type="Pfam" id="PF00307">
    <property type="entry name" value="CH"/>
    <property type="match status" value="1"/>
</dbReference>
<proteinExistence type="inferred from homology"/>
<dbReference type="Pfam" id="PF02187">
    <property type="entry name" value="GAS2"/>
    <property type="match status" value="1"/>
</dbReference>
<dbReference type="PANTHER" id="PTHR46756:SF14">
    <property type="entry name" value="GAS2-LIKE PROTEIN 2"/>
    <property type="match status" value="1"/>
</dbReference>
<reference evidence="9" key="2">
    <citation type="submission" date="2025-08" db="UniProtKB">
        <authorList>
            <consortium name="RefSeq"/>
        </authorList>
    </citation>
    <scope>IDENTIFICATION</scope>
    <source>
        <tissue evidence="9">Cell line</tissue>
    </source>
</reference>
<dbReference type="InterPro" id="IPR001715">
    <property type="entry name" value="CH_dom"/>
</dbReference>
<dbReference type="InterPro" id="IPR036872">
    <property type="entry name" value="CH_dom_sf"/>
</dbReference>
<feature type="compositionally biased region" description="Basic residues" evidence="5">
    <location>
        <begin position="797"/>
        <end position="812"/>
    </location>
</feature>
<dbReference type="Gene3D" id="1.10.418.10">
    <property type="entry name" value="Calponin-like domain"/>
    <property type="match status" value="1"/>
</dbReference>
<feature type="compositionally biased region" description="Polar residues" evidence="5">
    <location>
        <begin position="871"/>
        <end position="886"/>
    </location>
</feature>
<dbReference type="InterPro" id="IPR036534">
    <property type="entry name" value="GAR_dom_sf"/>
</dbReference>
<evidence type="ECO:0000313" key="8">
    <source>
        <dbReference type="Proteomes" id="UP001652641"/>
    </source>
</evidence>
<evidence type="ECO:0000256" key="1">
    <source>
        <dbReference type="ARBA" id="ARBA00004245"/>
    </source>
</evidence>
<evidence type="ECO:0000313" key="9">
    <source>
        <dbReference type="RefSeq" id="XP_072603790.1"/>
    </source>
</evidence>
<evidence type="ECO:0000256" key="2">
    <source>
        <dbReference type="ARBA" id="ARBA00022490"/>
    </source>
</evidence>
<evidence type="ECO:0000256" key="4">
    <source>
        <dbReference type="ARBA" id="ARBA00038441"/>
    </source>
</evidence>
<feature type="compositionally biased region" description="Low complexity" evidence="5">
    <location>
        <begin position="470"/>
        <end position="485"/>
    </location>
</feature>
<gene>
    <name evidence="9" type="primary">GAS2L2</name>
</gene>
<evidence type="ECO:0000259" key="6">
    <source>
        <dbReference type="PROSITE" id="PS50021"/>
    </source>
</evidence>
<feature type="compositionally biased region" description="Polar residues" evidence="5">
    <location>
        <begin position="445"/>
        <end position="457"/>
    </location>
</feature>
<feature type="compositionally biased region" description="Basic and acidic residues" evidence="5">
    <location>
        <begin position="419"/>
        <end position="431"/>
    </location>
</feature>
<dbReference type="SMART" id="SM00243">
    <property type="entry name" value="GAS2"/>
    <property type="match status" value="1"/>
</dbReference>
<feature type="domain" description="Calponin-homology (CH)" evidence="6">
    <location>
        <begin position="50"/>
        <end position="177"/>
    </location>
</feature>
<keyword evidence="2" id="KW-0963">Cytoplasm</keyword>
<dbReference type="GeneID" id="112917982"/>
<dbReference type="RefSeq" id="XP_072603790.1">
    <property type="nucleotide sequence ID" value="XM_072747689.1"/>
</dbReference>
<feature type="region of interest" description="Disordered" evidence="5">
    <location>
        <begin position="736"/>
        <end position="897"/>
    </location>
</feature>
<feature type="compositionally biased region" description="Pro residues" evidence="5">
    <location>
        <begin position="523"/>
        <end position="533"/>
    </location>
</feature>
<dbReference type="PANTHER" id="PTHR46756">
    <property type="entry name" value="TRANSGELIN"/>
    <property type="match status" value="1"/>
</dbReference>
<feature type="compositionally biased region" description="Polar residues" evidence="5">
    <location>
        <begin position="319"/>
        <end position="334"/>
    </location>
</feature>
<keyword evidence="3" id="KW-0206">Cytoskeleton</keyword>
<evidence type="ECO:0000256" key="5">
    <source>
        <dbReference type="SAM" id="MobiDB-lite"/>
    </source>
</evidence>
<feature type="compositionally biased region" description="Polar residues" evidence="5">
    <location>
        <begin position="343"/>
        <end position="360"/>
    </location>
</feature>
<comment type="similarity">
    <text evidence="4">Belongs to the GAS2 family.</text>
</comment>
<reference evidence="8" key="1">
    <citation type="submission" date="2025-05" db="UniProtKB">
        <authorList>
            <consortium name="RefSeq"/>
        </authorList>
    </citation>
    <scope>NUCLEOTIDE SEQUENCE [LARGE SCALE GENOMIC DNA]</scope>
</reference>
<feature type="domain" description="GAR" evidence="7">
    <location>
        <begin position="219"/>
        <end position="291"/>
    </location>
</feature>
<accession>A0ABM4ZMM8</accession>
<organism evidence="8 9">
    <name type="scientific">Vulpes vulpes</name>
    <name type="common">Red fox</name>
    <dbReference type="NCBI Taxonomy" id="9627"/>
    <lineage>
        <taxon>Eukaryota</taxon>
        <taxon>Metazoa</taxon>
        <taxon>Chordata</taxon>
        <taxon>Craniata</taxon>
        <taxon>Vertebrata</taxon>
        <taxon>Euteleostomi</taxon>
        <taxon>Mammalia</taxon>
        <taxon>Eutheria</taxon>
        <taxon>Laurasiatheria</taxon>
        <taxon>Carnivora</taxon>
        <taxon>Caniformia</taxon>
        <taxon>Canidae</taxon>
        <taxon>Vulpes</taxon>
    </lineage>
</organism>
<dbReference type="Gene3D" id="3.30.920.20">
    <property type="entry name" value="Gas2-like domain"/>
    <property type="match status" value="1"/>
</dbReference>
<keyword evidence="8" id="KW-1185">Reference proteome</keyword>
<evidence type="ECO:0000259" key="7">
    <source>
        <dbReference type="PROSITE" id="PS51460"/>
    </source>
</evidence>
<dbReference type="PROSITE" id="PS50021">
    <property type="entry name" value="CH"/>
    <property type="match status" value="1"/>
</dbReference>